<dbReference type="Gene3D" id="3.30.460.10">
    <property type="entry name" value="Beta Polymerase, domain 2"/>
    <property type="match status" value="1"/>
</dbReference>
<keyword evidence="2" id="KW-0808">Transferase</keyword>
<dbReference type="PANTHER" id="PTHR43852:SF4">
    <property type="entry name" value="NUCLEOTIDYLTRANSFERASE"/>
    <property type="match status" value="1"/>
</dbReference>
<organism evidence="2 3">
    <name type="scientific">Desulfosarcina alkanivorans</name>
    <dbReference type="NCBI Taxonomy" id="571177"/>
    <lineage>
        <taxon>Bacteria</taxon>
        <taxon>Pseudomonadati</taxon>
        <taxon>Thermodesulfobacteriota</taxon>
        <taxon>Desulfobacteria</taxon>
        <taxon>Desulfobacterales</taxon>
        <taxon>Desulfosarcinaceae</taxon>
        <taxon>Desulfosarcina</taxon>
    </lineage>
</organism>
<dbReference type="Pfam" id="PF18765">
    <property type="entry name" value="Polbeta"/>
    <property type="match status" value="1"/>
</dbReference>
<proteinExistence type="predicted"/>
<accession>A0A5K7YHD1</accession>
<sequence length="148" mass="16571">MIRENGKLPDDILIRIPKLVDSLAGDNDVVALYSFGSLAKNALKPLSDLDFGILLSYQMSKKDSFDKHLKLVGLFTESLQTEEIDLVFMNHAPSNIAFHIVKTGNLLLCNDRGALIDFREQVVMSYLDFKFVRDAFDSAFLKGVGYHG</sequence>
<protein>
    <submittedName>
        <fullName evidence="2">Nucleotidyltransferase</fullName>
    </submittedName>
</protein>
<dbReference type="Proteomes" id="UP000427906">
    <property type="component" value="Chromosome"/>
</dbReference>
<evidence type="ECO:0000313" key="2">
    <source>
        <dbReference type="EMBL" id="BBO67249.1"/>
    </source>
</evidence>
<feature type="domain" description="Polymerase beta nucleotidyltransferase" evidence="1">
    <location>
        <begin position="18"/>
        <end position="112"/>
    </location>
</feature>
<dbReference type="InterPro" id="IPR052930">
    <property type="entry name" value="TA_antitoxin_MntA"/>
</dbReference>
<dbReference type="PANTHER" id="PTHR43852">
    <property type="entry name" value="NUCLEOTIDYLTRANSFERASE"/>
    <property type="match status" value="1"/>
</dbReference>
<name>A0A5K7YHD1_9BACT</name>
<dbReference type="EMBL" id="AP021874">
    <property type="protein sequence ID" value="BBO67249.1"/>
    <property type="molecule type" value="Genomic_DNA"/>
</dbReference>
<dbReference type="CDD" id="cd05403">
    <property type="entry name" value="NT_KNTase_like"/>
    <property type="match status" value="1"/>
</dbReference>
<evidence type="ECO:0000313" key="3">
    <source>
        <dbReference type="Proteomes" id="UP000427906"/>
    </source>
</evidence>
<dbReference type="NCBIfam" id="NF047752">
    <property type="entry name" value="MntA_antitoxin"/>
    <property type="match status" value="1"/>
</dbReference>
<dbReference type="InterPro" id="IPR043519">
    <property type="entry name" value="NT_sf"/>
</dbReference>
<dbReference type="InterPro" id="IPR041633">
    <property type="entry name" value="Polbeta"/>
</dbReference>
<gene>
    <name evidence="2" type="ORF">DSCA_11790</name>
</gene>
<dbReference type="SUPFAM" id="SSF81301">
    <property type="entry name" value="Nucleotidyltransferase"/>
    <property type="match status" value="1"/>
</dbReference>
<reference evidence="2 3" key="1">
    <citation type="submission" date="2019-11" db="EMBL/GenBank/DDBJ databases">
        <title>Comparative genomics of hydrocarbon-degrading Desulfosarcina strains.</title>
        <authorList>
            <person name="Watanabe M."/>
            <person name="Kojima H."/>
            <person name="Fukui M."/>
        </authorList>
    </citation>
    <scope>NUCLEOTIDE SEQUENCE [LARGE SCALE GENOMIC DNA]</scope>
    <source>
        <strain evidence="2 3">PL12</strain>
    </source>
</reference>
<dbReference type="GO" id="GO:0016740">
    <property type="term" value="F:transferase activity"/>
    <property type="evidence" value="ECO:0007669"/>
    <property type="project" value="UniProtKB-KW"/>
</dbReference>
<evidence type="ECO:0000259" key="1">
    <source>
        <dbReference type="Pfam" id="PF18765"/>
    </source>
</evidence>
<dbReference type="KEGG" id="dalk:DSCA_11790"/>
<keyword evidence="3" id="KW-1185">Reference proteome</keyword>
<dbReference type="AlphaFoldDB" id="A0A5K7YHD1"/>